<comment type="caution">
    <text evidence="1">The sequence shown here is derived from an EMBL/GenBank/DDBJ whole genome shotgun (WGS) entry which is preliminary data.</text>
</comment>
<sequence>MELDVEFENNQDLKSSLTINDFNLSSNPIVDFNNRQIQGFFNLNQDQSSIPIDNFNFGQIQGFKSNLAKEFETDFNMLSHSSLYDIFSDDELQKNPLQLHVGLEFNT</sequence>
<dbReference type="Proteomes" id="UP000789901">
    <property type="component" value="Unassembled WGS sequence"/>
</dbReference>
<keyword evidence="2" id="KW-1185">Reference proteome</keyword>
<gene>
    <name evidence="1" type="ORF">GMARGA_LOCUS7041</name>
</gene>
<organism evidence="1 2">
    <name type="scientific">Gigaspora margarita</name>
    <dbReference type="NCBI Taxonomy" id="4874"/>
    <lineage>
        <taxon>Eukaryota</taxon>
        <taxon>Fungi</taxon>
        <taxon>Fungi incertae sedis</taxon>
        <taxon>Mucoromycota</taxon>
        <taxon>Glomeromycotina</taxon>
        <taxon>Glomeromycetes</taxon>
        <taxon>Diversisporales</taxon>
        <taxon>Gigasporaceae</taxon>
        <taxon>Gigaspora</taxon>
    </lineage>
</organism>
<reference evidence="1 2" key="1">
    <citation type="submission" date="2021-06" db="EMBL/GenBank/DDBJ databases">
        <authorList>
            <person name="Kallberg Y."/>
            <person name="Tangrot J."/>
            <person name="Rosling A."/>
        </authorList>
    </citation>
    <scope>NUCLEOTIDE SEQUENCE [LARGE SCALE GENOMIC DNA]</scope>
    <source>
        <strain evidence="1 2">120-4 pot B 10/14</strain>
    </source>
</reference>
<proteinExistence type="predicted"/>
<protein>
    <submittedName>
        <fullName evidence="1">26760_t:CDS:1</fullName>
    </submittedName>
</protein>
<evidence type="ECO:0000313" key="1">
    <source>
        <dbReference type="EMBL" id="CAG8604349.1"/>
    </source>
</evidence>
<accession>A0ABN7UID3</accession>
<name>A0ABN7UID3_GIGMA</name>
<evidence type="ECO:0000313" key="2">
    <source>
        <dbReference type="Proteomes" id="UP000789901"/>
    </source>
</evidence>
<dbReference type="EMBL" id="CAJVQB010003308">
    <property type="protein sequence ID" value="CAG8604349.1"/>
    <property type="molecule type" value="Genomic_DNA"/>
</dbReference>